<reference evidence="1 2" key="1">
    <citation type="submission" date="2018-06" db="EMBL/GenBank/DDBJ databases">
        <authorList>
            <consortium name="Pathogen Informatics"/>
            <person name="Doyle S."/>
        </authorList>
    </citation>
    <scope>NUCLEOTIDE SEQUENCE [LARGE SCALE GENOMIC DNA]</scope>
    <source>
        <strain evidence="1 2">NCTC10719</strain>
    </source>
</reference>
<dbReference type="AlphaFoldDB" id="A0A2X2YEZ9"/>
<dbReference type="Proteomes" id="UP000249986">
    <property type="component" value="Unassembled WGS sequence"/>
</dbReference>
<keyword evidence="1" id="KW-0378">Hydrolase</keyword>
<protein>
    <submittedName>
        <fullName evidence="1">Glycosyl hydrolase</fullName>
    </submittedName>
</protein>
<dbReference type="EMBL" id="UAWG01000023">
    <property type="protein sequence ID" value="SQB61573.1"/>
    <property type="molecule type" value="Genomic_DNA"/>
</dbReference>
<dbReference type="GO" id="GO:0016787">
    <property type="term" value="F:hydrolase activity"/>
    <property type="evidence" value="ECO:0007669"/>
    <property type="project" value="UniProtKB-KW"/>
</dbReference>
<dbReference type="RefSeq" id="WP_235424366.1">
    <property type="nucleotide sequence ID" value="NZ_CATNYD010000001.1"/>
</dbReference>
<proteinExistence type="predicted"/>
<accession>A0A2X2YEZ9</accession>
<evidence type="ECO:0000313" key="2">
    <source>
        <dbReference type="Proteomes" id="UP000249986"/>
    </source>
</evidence>
<evidence type="ECO:0000313" key="1">
    <source>
        <dbReference type="EMBL" id="SQB61573.1"/>
    </source>
</evidence>
<name>A0A2X2YEZ9_CLOPF</name>
<sequence length="142" mass="16715">MGKLKSYIFKMYENEYWYGPVVNDGIKYPLKFNSKYEVDVYPNKSPNQVNTILLSNKGRYIWCDSGFVLKVYSGVIEILSEKSVPQLYEEGETLKEAFLHAANKFFKPNGKVPPKSFFTKPQYNTWIELLYDQREEKNIRVC</sequence>
<organism evidence="1 2">
    <name type="scientific">Clostridium perfringens</name>
    <dbReference type="NCBI Taxonomy" id="1502"/>
    <lineage>
        <taxon>Bacteria</taxon>
        <taxon>Bacillati</taxon>
        <taxon>Bacillota</taxon>
        <taxon>Clostridia</taxon>
        <taxon>Eubacteriales</taxon>
        <taxon>Clostridiaceae</taxon>
        <taxon>Clostridium</taxon>
    </lineage>
</organism>
<gene>
    <name evidence="1" type="ORF">NCTC10719_03254</name>
</gene>